<protein>
    <recommendedName>
        <fullName evidence="4">NPH3 domain-containing protein</fullName>
    </recommendedName>
</protein>
<evidence type="ECO:0000259" key="4">
    <source>
        <dbReference type="PROSITE" id="PS51649"/>
    </source>
</evidence>
<dbReference type="AlphaFoldDB" id="A0AA88AD20"/>
<dbReference type="Pfam" id="PF03000">
    <property type="entry name" value="NPH3"/>
    <property type="match status" value="1"/>
</dbReference>
<keyword evidence="1" id="KW-0833">Ubl conjugation pathway</keyword>
<feature type="compositionally biased region" description="Acidic residues" evidence="3">
    <location>
        <begin position="352"/>
        <end position="362"/>
    </location>
</feature>
<evidence type="ECO:0000313" key="6">
    <source>
        <dbReference type="Proteomes" id="UP001187192"/>
    </source>
</evidence>
<organism evidence="5 6">
    <name type="scientific">Ficus carica</name>
    <name type="common">Common fig</name>
    <dbReference type="NCBI Taxonomy" id="3494"/>
    <lineage>
        <taxon>Eukaryota</taxon>
        <taxon>Viridiplantae</taxon>
        <taxon>Streptophyta</taxon>
        <taxon>Embryophyta</taxon>
        <taxon>Tracheophyta</taxon>
        <taxon>Spermatophyta</taxon>
        <taxon>Magnoliopsida</taxon>
        <taxon>eudicotyledons</taxon>
        <taxon>Gunneridae</taxon>
        <taxon>Pentapetalae</taxon>
        <taxon>rosids</taxon>
        <taxon>fabids</taxon>
        <taxon>Rosales</taxon>
        <taxon>Moraceae</taxon>
        <taxon>Ficeae</taxon>
        <taxon>Ficus</taxon>
    </lineage>
</organism>
<feature type="compositionally biased region" description="Acidic residues" evidence="3">
    <location>
        <begin position="385"/>
        <end position="395"/>
    </location>
</feature>
<proteinExistence type="inferred from homology"/>
<evidence type="ECO:0000313" key="5">
    <source>
        <dbReference type="EMBL" id="GMN50075.1"/>
    </source>
</evidence>
<gene>
    <name evidence="5" type="ORF">TIFTF001_019220</name>
</gene>
<dbReference type="PANTHER" id="PTHR32370">
    <property type="entry name" value="OS12G0117600 PROTEIN"/>
    <property type="match status" value="1"/>
</dbReference>
<dbReference type="EMBL" id="BTGU01000032">
    <property type="protein sequence ID" value="GMN50075.1"/>
    <property type="molecule type" value="Genomic_DNA"/>
</dbReference>
<accession>A0AA88AD20</accession>
<evidence type="ECO:0000256" key="1">
    <source>
        <dbReference type="ARBA" id="ARBA00022786"/>
    </source>
</evidence>
<dbReference type="InterPro" id="IPR027356">
    <property type="entry name" value="NPH3_dom"/>
</dbReference>
<feature type="region of interest" description="Disordered" evidence="3">
    <location>
        <begin position="268"/>
        <end position="315"/>
    </location>
</feature>
<keyword evidence="6" id="KW-1185">Reference proteome</keyword>
<feature type="region of interest" description="Disordered" evidence="3">
    <location>
        <begin position="332"/>
        <end position="436"/>
    </location>
</feature>
<dbReference type="InterPro" id="IPR043454">
    <property type="entry name" value="NPH3/RPT2-like"/>
</dbReference>
<sequence length="446" mass="48313">MNKNKTNNNLAVVQEDSVIFPGKPPLAPKQYSSSECWFDDACILDMDYFVKTLSGIKAKGVRSDLIGSIITHYACKWLPDLSGAAVSSADKAASNIFEESSPESVTASWMRKRFFVETLVGVLPPEKDSIPCNFLLRLLRTANMVGVEPTYRAEVERRISWQLDQASLKELMIPSFSHTCGTLLDVELVIRLVKRFVSLDDAAKSGLAIIKVAKLVDSYLAEAAVDANQTMTEFVALAGALPSHARAMDDGLYRAIDTYLKVIASDSSSGELGTSKRVQAREEESMQANRQPETVAGSVTARRAERAAAGAGGDPGAVLGAVEAFPEHERLERVVQRDTEPEPGDGAPGEVPVEEGDVDAADGDTAAEGGRAEAAEPVQQHAGADGEDDVGEEAERDVLQVEEVWASSFLQDQHRHADDEHENQAGQREDPTQMAEIHVLISLQDH</sequence>
<dbReference type="PROSITE" id="PS51649">
    <property type="entry name" value="NPH3"/>
    <property type="match status" value="1"/>
</dbReference>
<feature type="domain" description="NPH3" evidence="4">
    <location>
        <begin position="35"/>
        <end position="313"/>
    </location>
</feature>
<reference evidence="5" key="1">
    <citation type="submission" date="2023-07" db="EMBL/GenBank/DDBJ databases">
        <title>draft genome sequence of fig (Ficus carica).</title>
        <authorList>
            <person name="Takahashi T."/>
            <person name="Nishimura K."/>
        </authorList>
    </citation>
    <scope>NUCLEOTIDE SEQUENCE</scope>
</reference>
<name>A0AA88AD20_FICCA</name>
<evidence type="ECO:0000256" key="3">
    <source>
        <dbReference type="SAM" id="MobiDB-lite"/>
    </source>
</evidence>
<comment type="similarity">
    <text evidence="2">Belongs to the NPH3 family.</text>
</comment>
<comment type="caution">
    <text evidence="5">The sequence shown here is derived from an EMBL/GenBank/DDBJ whole genome shotgun (WGS) entry which is preliminary data.</text>
</comment>
<evidence type="ECO:0000256" key="2">
    <source>
        <dbReference type="PROSITE-ProRule" id="PRU00982"/>
    </source>
</evidence>
<feature type="compositionally biased region" description="Basic and acidic residues" evidence="3">
    <location>
        <begin position="412"/>
        <end position="431"/>
    </location>
</feature>
<dbReference type="Proteomes" id="UP001187192">
    <property type="component" value="Unassembled WGS sequence"/>
</dbReference>